<dbReference type="PANTHER" id="PTHR32463:SF0">
    <property type="entry name" value="L-FUCOSE KINASE"/>
    <property type="match status" value="1"/>
</dbReference>
<dbReference type="GO" id="GO:0042352">
    <property type="term" value="P:GDP-L-fucose salvage"/>
    <property type="evidence" value="ECO:0007669"/>
    <property type="project" value="TreeGrafter"/>
</dbReference>
<evidence type="ECO:0000256" key="3">
    <source>
        <dbReference type="ARBA" id="ARBA00022777"/>
    </source>
</evidence>
<gene>
    <name evidence="8" type="ORF">IAD20_00865</name>
</gene>
<evidence type="ECO:0000256" key="1">
    <source>
        <dbReference type="ARBA" id="ARBA00022679"/>
    </source>
</evidence>
<evidence type="ECO:0000313" key="9">
    <source>
        <dbReference type="Proteomes" id="UP000824107"/>
    </source>
</evidence>
<dbReference type="Gene3D" id="3.30.230.120">
    <property type="match status" value="1"/>
</dbReference>
<dbReference type="InterPro" id="IPR014606">
    <property type="entry name" value="Heptose_7-P_kinase"/>
</dbReference>
<dbReference type="GO" id="GO:0050201">
    <property type="term" value="F:fucokinase activity"/>
    <property type="evidence" value="ECO:0007669"/>
    <property type="project" value="TreeGrafter"/>
</dbReference>
<dbReference type="InterPro" id="IPR013750">
    <property type="entry name" value="GHMP_kinase_C_dom"/>
</dbReference>
<dbReference type="PANTHER" id="PTHR32463">
    <property type="entry name" value="L-FUCOSE KINASE"/>
    <property type="match status" value="1"/>
</dbReference>
<dbReference type="InterPro" id="IPR036554">
    <property type="entry name" value="GHMP_kinase_C_sf"/>
</dbReference>
<dbReference type="InterPro" id="IPR001174">
    <property type="entry name" value="HddA/FKP"/>
</dbReference>
<evidence type="ECO:0000259" key="6">
    <source>
        <dbReference type="Pfam" id="PF00288"/>
    </source>
</evidence>
<protein>
    <submittedName>
        <fullName evidence="8">GHMP kinase</fullName>
    </submittedName>
</protein>
<feature type="domain" description="GHMP kinase N-terminal" evidence="6">
    <location>
        <begin position="72"/>
        <end position="154"/>
    </location>
</feature>
<evidence type="ECO:0000259" key="7">
    <source>
        <dbReference type="Pfam" id="PF08544"/>
    </source>
</evidence>
<reference evidence="8" key="1">
    <citation type="submission" date="2020-10" db="EMBL/GenBank/DDBJ databases">
        <authorList>
            <person name="Gilroy R."/>
        </authorList>
    </citation>
    <scope>NUCLEOTIDE SEQUENCE</scope>
    <source>
        <strain evidence="8">ChiW3-316</strain>
    </source>
</reference>
<dbReference type="AlphaFoldDB" id="A0A9D1SAN2"/>
<accession>A0A9D1SAN2</accession>
<keyword evidence="1" id="KW-0808">Transferase</keyword>
<dbReference type="SUPFAM" id="SSF54211">
    <property type="entry name" value="Ribosomal protein S5 domain 2-like"/>
    <property type="match status" value="1"/>
</dbReference>
<evidence type="ECO:0000256" key="4">
    <source>
        <dbReference type="ARBA" id="ARBA00022840"/>
    </source>
</evidence>
<name>A0A9D1SAN2_9PROT</name>
<dbReference type="Pfam" id="PF00288">
    <property type="entry name" value="GHMP_kinases_N"/>
    <property type="match status" value="1"/>
</dbReference>
<dbReference type="PRINTS" id="PR00960">
    <property type="entry name" value="LMBPPROTEIN"/>
</dbReference>
<comment type="caution">
    <text evidence="8">The sequence shown here is derived from an EMBL/GenBank/DDBJ whole genome shotgun (WGS) entry which is preliminary data.</text>
</comment>
<organism evidence="8 9">
    <name type="scientific">Candidatus Scatocola faecipullorum</name>
    <dbReference type="NCBI Taxonomy" id="2840917"/>
    <lineage>
        <taxon>Bacteria</taxon>
        <taxon>Pseudomonadati</taxon>
        <taxon>Pseudomonadota</taxon>
        <taxon>Alphaproteobacteria</taxon>
        <taxon>Rhodospirillales</taxon>
        <taxon>Rhodospirillaceae</taxon>
        <taxon>Rhodospirillaceae incertae sedis</taxon>
        <taxon>Candidatus Scatocola</taxon>
    </lineage>
</organism>
<dbReference type="InterPro" id="IPR020568">
    <property type="entry name" value="Ribosomal_Su5_D2-typ_SF"/>
</dbReference>
<feature type="domain" description="GHMP kinase C-terminal" evidence="7">
    <location>
        <begin position="228"/>
        <end position="306"/>
    </location>
</feature>
<comment type="similarity">
    <text evidence="5">Belongs to the GHMP kinase family.</text>
</comment>
<reference evidence="8" key="2">
    <citation type="journal article" date="2021" name="PeerJ">
        <title>Extensive microbial diversity within the chicken gut microbiome revealed by metagenomics and culture.</title>
        <authorList>
            <person name="Gilroy R."/>
            <person name="Ravi A."/>
            <person name="Getino M."/>
            <person name="Pursley I."/>
            <person name="Horton D.L."/>
            <person name="Alikhan N.F."/>
            <person name="Baker D."/>
            <person name="Gharbi K."/>
            <person name="Hall N."/>
            <person name="Watson M."/>
            <person name="Adriaenssens E.M."/>
            <person name="Foster-Nyarko E."/>
            <person name="Jarju S."/>
            <person name="Secka A."/>
            <person name="Antonio M."/>
            <person name="Oren A."/>
            <person name="Chaudhuri R.R."/>
            <person name="La Ragione R."/>
            <person name="Hildebrand F."/>
            <person name="Pallen M.J."/>
        </authorList>
    </citation>
    <scope>NUCLEOTIDE SEQUENCE</scope>
    <source>
        <strain evidence="8">ChiW3-316</strain>
    </source>
</reference>
<dbReference type="SUPFAM" id="SSF55060">
    <property type="entry name" value="GHMP Kinase, C-terminal domain"/>
    <property type="match status" value="1"/>
</dbReference>
<sequence length="333" mass="37576">MIIARTPFRISFAGGGSDLANYYEKFGGAVISTAIDKYIYLSMHPYFFKDGYFLKYSQVEDVHDINDIKHRIIKEVFKLYNVRGVDFNSSADIPSGTGLASSSAFTAGLINLCNAYNETYMNKEDIAEQACHVEIDLLGEPIGKQDQYACACGGLNFITFETSGKVNVEKVFLTTAGYKRLENNLLMFYTGQTRAAGDILKEQKKNTTDDRKKIENLHKMVRLAYTLKEELLHNNIDAMGDILHQGWMYKKELAGGISNELINRYYDLAMQNGASGGKLLGAGGGGFLLFYVKEENHERVRHALRDLKELKFKFDNKGTTIIHYNKHSLRGEF</sequence>
<evidence type="ECO:0000256" key="2">
    <source>
        <dbReference type="ARBA" id="ARBA00022741"/>
    </source>
</evidence>
<evidence type="ECO:0000256" key="5">
    <source>
        <dbReference type="ARBA" id="ARBA00038121"/>
    </source>
</evidence>
<keyword evidence="4" id="KW-0067">ATP-binding</keyword>
<dbReference type="GO" id="GO:0005524">
    <property type="term" value="F:ATP binding"/>
    <property type="evidence" value="ECO:0007669"/>
    <property type="project" value="UniProtKB-KW"/>
</dbReference>
<dbReference type="PIRSF" id="PIRSF036406">
    <property type="entry name" value="Hept_kin"/>
    <property type="match status" value="1"/>
</dbReference>
<dbReference type="EMBL" id="DVNC01000010">
    <property type="protein sequence ID" value="HIU52613.1"/>
    <property type="molecule type" value="Genomic_DNA"/>
</dbReference>
<evidence type="ECO:0000313" key="8">
    <source>
        <dbReference type="EMBL" id="HIU52613.1"/>
    </source>
</evidence>
<dbReference type="InterPro" id="IPR052203">
    <property type="entry name" value="GHMP_Kinase-Related"/>
</dbReference>
<keyword evidence="2" id="KW-0547">Nucleotide-binding</keyword>
<proteinExistence type="inferred from homology"/>
<keyword evidence="3 8" id="KW-0418">Kinase</keyword>
<dbReference type="Pfam" id="PF08544">
    <property type="entry name" value="GHMP_kinases_C"/>
    <property type="match status" value="1"/>
</dbReference>
<dbReference type="Proteomes" id="UP000824107">
    <property type="component" value="Unassembled WGS sequence"/>
</dbReference>
<dbReference type="InterPro" id="IPR006204">
    <property type="entry name" value="GHMP_kinase_N_dom"/>
</dbReference>